<name>A0AAI9TLJ8_PENTH</name>
<protein>
    <submittedName>
        <fullName evidence="1">Uncharacterized protein</fullName>
    </submittedName>
</protein>
<accession>A0AAI9TLJ8</accession>
<proteinExistence type="predicted"/>
<gene>
    <name evidence="1" type="ORF">VN97_g4571</name>
</gene>
<reference evidence="1" key="2">
    <citation type="journal article" date="2016" name="Fungal Biol.">
        <title>Ochratoxin A production by Penicillium thymicola.</title>
        <authorList>
            <person name="Nguyen H.D.T."/>
            <person name="McMullin D.R."/>
            <person name="Ponomareva E."/>
            <person name="Riley R."/>
            <person name="Pomraning K.R."/>
            <person name="Baker S.E."/>
            <person name="Seifert K.A."/>
        </authorList>
    </citation>
    <scope>NUCLEOTIDE SEQUENCE</scope>
    <source>
        <strain evidence="1">DAOM 180753</strain>
    </source>
</reference>
<evidence type="ECO:0000313" key="2">
    <source>
        <dbReference type="Proteomes" id="UP001227192"/>
    </source>
</evidence>
<evidence type="ECO:0000313" key="1">
    <source>
        <dbReference type="EMBL" id="KAJ9488704.1"/>
    </source>
</evidence>
<keyword evidence="2" id="KW-1185">Reference proteome</keyword>
<dbReference type="Proteomes" id="UP001227192">
    <property type="component" value="Unassembled WGS sequence"/>
</dbReference>
<dbReference type="AlphaFoldDB" id="A0AAI9TLJ8"/>
<organism evidence="1 2">
    <name type="scientific">Penicillium thymicola</name>
    <dbReference type="NCBI Taxonomy" id="293382"/>
    <lineage>
        <taxon>Eukaryota</taxon>
        <taxon>Fungi</taxon>
        <taxon>Dikarya</taxon>
        <taxon>Ascomycota</taxon>
        <taxon>Pezizomycotina</taxon>
        <taxon>Eurotiomycetes</taxon>
        <taxon>Eurotiomycetidae</taxon>
        <taxon>Eurotiales</taxon>
        <taxon>Aspergillaceae</taxon>
        <taxon>Penicillium</taxon>
    </lineage>
</organism>
<comment type="caution">
    <text evidence="1">The sequence shown here is derived from an EMBL/GenBank/DDBJ whole genome shotgun (WGS) entry which is preliminary data.</text>
</comment>
<dbReference type="EMBL" id="LACB01000108">
    <property type="protein sequence ID" value="KAJ9488704.1"/>
    <property type="molecule type" value="Genomic_DNA"/>
</dbReference>
<reference evidence="1" key="1">
    <citation type="submission" date="2015-06" db="EMBL/GenBank/DDBJ databases">
        <authorList>
            <person name="Nguyen H."/>
        </authorList>
    </citation>
    <scope>NUCLEOTIDE SEQUENCE</scope>
    <source>
        <strain evidence="1">DAOM 180753</strain>
    </source>
</reference>
<sequence length="143" mass="16614">MNFSTWKKEWAVSPSSKLKSHIENGVRSPRSDGPGVYDLAFQFVAEYKLYERPRHSDCGIQGTEIENHARCPDAERWKGCLFWDLEDIAVRSLTRTPIITSISRFMPRAVAKRCSPTQCRRQSKFPGRRCQDITMYTERARNI</sequence>